<dbReference type="AlphaFoldDB" id="A0A8J3FGH0"/>
<proteinExistence type="predicted"/>
<dbReference type="EMBL" id="BMQC01000004">
    <property type="protein sequence ID" value="GGK24734.1"/>
    <property type="molecule type" value="Genomic_DNA"/>
</dbReference>
<dbReference type="Gene3D" id="1.40.20.10">
    <property type="entry name" value="CHAD domain"/>
    <property type="match status" value="1"/>
</dbReference>
<reference evidence="4" key="2">
    <citation type="submission" date="2020-09" db="EMBL/GenBank/DDBJ databases">
        <authorList>
            <person name="Sun Q."/>
            <person name="Ohkuma M."/>
        </authorList>
    </citation>
    <scope>NUCLEOTIDE SEQUENCE</scope>
    <source>
        <strain evidence="4">JCM 3091</strain>
    </source>
</reference>
<accession>A0A8J3FGH0</accession>
<dbReference type="SMART" id="SM01118">
    <property type="entry name" value="CYTH"/>
    <property type="match status" value="1"/>
</dbReference>
<dbReference type="InterPro" id="IPR023577">
    <property type="entry name" value="CYTH_domain"/>
</dbReference>
<dbReference type="Proteomes" id="UP000662200">
    <property type="component" value="Unassembled WGS sequence"/>
</dbReference>
<reference evidence="4" key="1">
    <citation type="journal article" date="2014" name="Int. J. Syst. Evol. Microbiol.">
        <title>Complete genome sequence of Corynebacterium casei LMG S-19264T (=DSM 44701T), isolated from a smear-ripened cheese.</title>
        <authorList>
            <consortium name="US DOE Joint Genome Institute (JGI-PGF)"/>
            <person name="Walter F."/>
            <person name="Albersmeier A."/>
            <person name="Kalinowski J."/>
            <person name="Ruckert C."/>
        </authorList>
    </citation>
    <scope>NUCLEOTIDE SEQUENCE</scope>
    <source>
        <strain evidence="4">JCM 3091</strain>
    </source>
</reference>
<dbReference type="InterPro" id="IPR007899">
    <property type="entry name" value="CHAD_dom"/>
</dbReference>
<protein>
    <submittedName>
        <fullName evidence="4">CHAD domain-containing protein</fullName>
    </submittedName>
</protein>
<evidence type="ECO:0000259" key="2">
    <source>
        <dbReference type="PROSITE" id="PS51707"/>
    </source>
</evidence>
<evidence type="ECO:0000313" key="5">
    <source>
        <dbReference type="Proteomes" id="UP000662200"/>
    </source>
</evidence>
<feature type="domain" description="CYTH" evidence="2">
    <location>
        <begin position="26"/>
        <end position="220"/>
    </location>
</feature>
<feature type="region of interest" description="Disordered" evidence="1">
    <location>
        <begin position="394"/>
        <end position="414"/>
    </location>
</feature>
<gene>
    <name evidence="4" type="ORF">GCM10010124_16580</name>
</gene>
<evidence type="ECO:0000259" key="3">
    <source>
        <dbReference type="PROSITE" id="PS51708"/>
    </source>
</evidence>
<dbReference type="PANTHER" id="PTHR39339">
    <property type="entry name" value="SLR1444 PROTEIN"/>
    <property type="match status" value="1"/>
</dbReference>
<name>A0A8J3FGH0_9ACTN</name>
<dbReference type="Pfam" id="PF05235">
    <property type="entry name" value="CHAD"/>
    <property type="match status" value="1"/>
</dbReference>
<dbReference type="PROSITE" id="PS51708">
    <property type="entry name" value="CHAD"/>
    <property type="match status" value="1"/>
</dbReference>
<keyword evidence="5" id="KW-1185">Reference proteome</keyword>
<dbReference type="InterPro" id="IPR033469">
    <property type="entry name" value="CYTH-like_dom_sf"/>
</dbReference>
<dbReference type="SUPFAM" id="SSF55154">
    <property type="entry name" value="CYTH-like phosphatases"/>
    <property type="match status" value="1"/>
</dbReference>
<comment type="caution">
    <text evidence="4">The sequence shown here is derived from an EMBL/GenBank/DDBJ whole genome shotgun (WGS) entry which is preliminary data.</text>
</comment>
<dbReference type="PROSITE" id="PS51707">
    <property type="entry name" value="CYTH"/>
    <property type="match status" value="1"/>
</dbReference>
<dbReference type="SMART" id="SM00880">
    <property type="entry name" value="CHAD"/>
    <property type="match status" value="1"/>
</dbReference>
<dbReference type="Pfam" id="PF01928">
    <property type="entry name" value="CYTH"/>
    <property type="match status" value="1"/>
</dbReference>
<dbReference type="InterPro" id="IPR038186">
    <property type="entry name" value="CHAD_dom_sf"/>
</dbReference>
<dbReference type="PANTHER" id="PTHR39339:SF1">
    <property type="entry name" value="CHAD DOMAIN-CONTAINING PROTEIN"/>
    <property type="match status" value="1"/>
</dbReference>
<organism evidence="4 5">
    <name type="scientific">Pilimelia terevasa</name>
    <dbReference type="NCBI Taxonomy" id="53372"/>
    <lineage>
        <taxon>Bacteria</taxon>
        <taxon>Bacillati</taxon>
        <taxon>Actinomycetota</taxon>
        <taxon>Actinomycetes</taxon>
        <taxon>Micromonosporales</taxon>
        <taxon>Micromonosporaceae</taxon>
        <taxon>Pilimelia</taxon>
    </lineage>
</organism>
<feature type="domain" description="CHAD" evidence="3">
    <location>
        <begin position="228"/>
        <end position="526"/>
    </location>
</feature>
<dbReference type="Gene3D" id="2.40.320.10">
    <property type="entry name" value="Hypothetical Protein Pfu-838710-001"/>
    <property type="match status" value="1"/>
</dbReference>
<sequence length="526" mass="55815">MHGYGSLGAMTLRTSAGRVTGDMTSHLEIESTFDLPDDAPLPDLAAAVDGASLDRPARHQLRALYFDTPRLRLLAHAVTLRRRTGGTDAGWHLKRPAGRGREEIHAPAGRAARTVPAALRQQVAVLVRDAPLEPVVQISTARTEYPLRAADGTVLALVADDRVTGEVLGAAVVTSHWREIEVELVDGDEEVLDAVAQALEAAGARPARLASKLAHALGDRLPAPPPPGHGAGAEISGYLRAQRDTLLRHEPGVRAGDPDAVHDMRVAVRRLRSTLQTFRPLLDAAAGEPLRAELKWLADLLGEVRDADVQAARLAEAVAALPEDLVVGPVADQLTGYLAEEAAPARAELGRALASPRLYAALDALDALADAPVRAGRKRVRRLVAGALRRADKELESATDSDVPTSSTALPAPAPVRDAHLHHARRLYKKARYAAEVAAPQAPGAARKLIRRLTALQDVLGAHQDAVVTGQLLGRLALRATQDGASSFTCGVLVAEQRLAAAAALRLLPRARERAGAAAARDWLED</sequence>
<evidence type="ECO:0000313" key="4">
    <source>
        <dbReference type="EMBL" id="GGK24734.1"/>
    </source>
</evidence>
<evidence type="ECO:0000256" key="1">
    <source>
        <dbReference type="SAM" id="MobiDB-lite"/>
    </source>
</evidence>
<dbReference type="CDD" id="cd07374">
    <property type="entry name" value="CYTH-like_Pase"/>
    <property type="match status" value="1"/>
</dbReference>